<evidence type="ECO:0000256" key="10">
    <source>
        <dbReference type="ARBA" id="ARBA00029983"/>
    </source>
</evidence>
<dbReference type="EMBL" id="KN796115">
    <property type="protein sequence ID" value="KUI63859.1"/>
    <property type="molecule type" value="Genomic_DNA"/>
</dbReference>
<feature type="compositionally biased region" description="Low complexity" evidence="12">
    <location>
        <begin position="8"/>
        <end position="27"/>
    </location>
</feature>
<keyword evidence="6" id="KW-0811">Translocation</keyword>
<evidence type="ECO:0000256" key="7">
    <source>
        <dbReference type="ARBA" id="ARBA00023132"/>
    </source>
</evidence>
<evidence type="ECO:0000256" key="1">
    <source>
        <dbReference type="ARBA" id="ARBA00004567"/>
    </source>
</evidence>
<dbReference type="GO" id="GO:0015031">
    <property type="term" value="P:protein transport"/>
    <property type="evidence" value="ECO:0007669"/>
    <property type="project" value="UniProtKB-KW"/>
</dbReference>
<dbReference type="GO" id="GO:0005543">
    <property type="term" value="F:phospholipid binding"/>
    <property type="evidence" value="ECO:0007669"/>
    <property type="project" value="TreeGrafter"/>
</dbReference>
<protein>
    <recommendedName>
        <fullName evidence="9">mRNA export factor GLE1</fullName>
    </recommendedName>
    <alternativeName>
        <fullName evidence="10">Nucleoporin GLE1</fullName>
    </alternativeName>
</protein>
<dbReference type="GO" id="GO:0031369">
    <property type="term" value="F:translation initiation factor binding"/>
    <property type="evidence" value="ECO:0007669"/>
    <property type="project" value="TreeGrafter"/>
</dbReference>
<feature type="compositionally biased region" description="Low complexity" evidence="12">
    <location>
        <begin position="199"/>
        <end position="223"/>
    </location>
</feature>
<dbReference type="Proteomes" id="UP000078559">
    <property type="component" value="Unassembled WGS sequence"/>
</dbReference>
<feature type="coiled-coil region" evidence="11">
    <location>
        <begin position="240"/>
        <end position="267"/>
    </location>
</feature>
<evidence type="ECO:0000256" key="5">
    <source>
        <dbReference type="ARBA" id="ARBA00022927"/>
    </source>
</evidence>
<evidence type="ECO:0000256" key="2">
    <source>
        <dbReference type="ARBA" id="ARBA00011056"/>
    </source>
</evidence>
<dbReference type="OrthoDB" id="420884at2759"/>
<feature type="region of interest" description="Disordered" evidence="12">
    <location>
        <begin position="72"/>
        <end position="91"/>
    </location>
</feature>
<dbReference type="PANTHER" id="PTHR12960:SF0">
    <property type="entry name" value="MRNA EXPORT FACTOR GLE1"/>
    <property type="match status" value="1"/>
</dbReference>
<dbReference type="GO" id="GO:0016973">
    <property type="term" value="P:poly(A)+ mRNA export from nucleus"/>
    <property type="evidence" value="ECO:0007669"/>
    <property type="project" value="InterPro"/>
</dbReference>
<gene>
    <name evidence="13" type="ORF">VM1G_10646</name>
</gene>
<keyword evidence="14" id="KW-1185">Reference proteome</keyword>
<dbReference type="AlphaFoldDB" id="A0A194VI91"/>
<dbReference type="InterPro" id="IPR012476">
    <property type="entry name" value="GLE1"/>
</dbReference>
<keyword evidence="11" id="KW-0175">Coiled coil</keyword>
<evidence type="ECO:0000256" key="6">
    <source>
        <dbReference type="ARBA" id="ARBA00023010"/>
    </source>
</evidence>
<keyword evidence="5" id="KW-0653">Protein transport</keyword>
<keyword evidence="7" id="KW-0906">Nuclear pore complex</keyword>
<accession>A0A194VI91</accession>
<name>A0A194VI91_CYTMA</name>
<dbReference type="PANTHER" id="PTHR12960">
    <property type="entry name" value="GLE-1-RELATED"/>
    <property type="match status" value="1"/>
</dbReference>
<feature type="compositionally biased region" description="Polar residues" evidence="12">
    <location>
        <begin position="183"/>
        <end position="197"/>
    </location>
</feature>
<dbReference type="SMR" id="A0A194VI91"/>
<keyword evidence="4" id="KW-0509">mRNA transport</keyword>
<evidence type="ECO:0000313" key="13">
    <source>
        <dbReference type="EMBL" id="KUI63859.1"/>
    </source>
</evidence>
<keyword evidence="3" id="KW-0813">Transport</keyword>
<feature type="compositionally biased region" description="Basic and acidic residues" evidence="12">
    <location>
        <begin position="106"/>
        <end position="126"/>
    </location>
</feature>
<dbReference type="GO" id="GO:0000822">
    <property type="term" value="F:inositol hexakisphosphate binding"/>
    <property type="evidence" value="ECO:0007669"/>
    <property type="project" value="TreeGrafter"/>
</dbReference>
<comment type="similarity">
    <text evidence="2">Belongs to the GLE1 family.</text>
</comment>
<feature type="region of interest" description="Disordered" evidence="12">
    <location>
        <begin position="106"/>
        <end position="230"/>
    </location>
</feature>
<feature type="region of interest" description="Disordered" evidence="12">
    <location>
        <begin position="1"/>
        <end position="48"/>
    </location>
</feature>
<sequence length="546" mass="59606">MTTPSPAPRASRYPRANIPTSTSATSSIADFLSPDRNSEQSHKDALAAAAAEHERIRAKAEHTLYVYEQLAERNRLEEQTRREQERIKVEQDRLRAAQEKIRAEEARLRAEQAARDEQRRLQDIAAKKVSPLTPLEAKPTQQSAPAPAATPTSFSAPTAHLKPAPPAQPLQQPVFPEKPTAAAVNSNTNFKPATSNPFAAPTTAAVSTPATPAAVKPTPAPASGSTDPKRQRALEIHKNLKQLRAAIASQGNQNKALKNKAGDLRRELRKSVGQLSMDKKGNQVVVQKIVKVLKEALLNEVGSPMVDPSLVVFAPRQPVEGAVHNAELPCIFIFLLNHLSKAIINQCISEVSVNTKSADPIGVCAASIFSDPAFHWRGQPLIDVLIAKFYVVCPVLFGARASEKTERGRDLVAWKRRGNAWIPENEHIDRQRGLGAGYAAIALRDFSRSKKQNPYPMSHYWEAMAKIVNTPPSQMSNTQCTVLKAMIEHYEQRFLQFYGNAAIAALRLALVDFPTAAMAAGLKDSAVQSLLVHGQLLKAKVGLDVA</sequence>
<reference evidence="13" key="1">
    <citation type="submission" date="2014-12" db="EMBL/GenBank/DDBJ databases">
        <title>Genome Sequence of Valsa Canker Pathogens Uncovers a Specific Adaption of Colonization on Woody Bark.</title>
        <authorList>
            <person name="Yin Z."/>
            <person name="Liu H."/>
            <person name="Gao X."/>
            <person name="Li Z."/>
            <person name="Song N."/>
            <person name="Ke X."/>
            <person name="Dai Q."/>
            <person name="Wu Y."/>
            <person name="Sun Y."/>
            <person name="Xu J.-R."/>
            <person name="Kang Z.K."/>
            <person name="Wang L."/>
            <person name="Huang L."/>
        </authorList>
    </citation>
    <scope>NUCLEOTIDE SEQUENCE [LARGE SCALE GENOMIC DNA]</scope>
    <source>
        <strain evidence="13">03-8</strain>
    </source>
</reference>
<evidence type="ECO:0000313" key="14">
    <source>
        <dbReference type="Proteomes" id="UP000078559"/>
    </source>
</evidence>
<organism evidence="13 14">
    <name type="scientific">Cytospora mali</name>
    <name type="common">Apple Valsa canker fungus</name>
    <name type="synonym">Valsa mali</name>
    <dbReference type="NCBI Taxonomy" id="578113"/>
    <lineage>
        <taxon>Eukaryota</taxon>
        <taxon>Fungi</taxon>
        <taxon>Dikarya</taxon>
        <taxon>Ascomycota</taxon>
        <taxon>Pezizomycotina</taxon>
        <taxon>Sordariomycetes</taxon>
        <taxon>Sordariomycetidae</taxon>
        <taxon>Diaporthales</taxon>
        <taxon>Cytosporaceae</taxon>
        <taxon>Cytospora</taxon>
    </lineage>
</organism>
<evidence type="ECO:0000256" key="3">
    <source>
        <dbReference type="ARBA" id="ARBA00022448"/>
    </source>
</evidence>
<dbReference type="Gene3D" id="1.25.40.510">
    <property type="entry name" value="GLE1-like"/>
    <property type="match status" value="1"/>
</dbReference>
<dbReference type="GO" id="GO:0005737">
    <property type="term" value="C:cytoplasm"/>
    <property type="evidence" value="ECO:0007669"/>
    <property type="project" value="TreeGrafter"/>
</dbReference>
<dbReference type="GO" id="GO:0044614">
    <property type="term" value="C:nuclear pore cytoplasmic filaments"/>
    <property type="evidence" value="ECO:0007669"/>
    <property type="project" value="TreeGrafter"/>
</dbReference>
<evidence type="ECO:0000256" key="9">
    <source>
        <dbReference type="ARBA" id="ARBA00026227"/>
    </source>
</evidence>
<dbReference type="InterPro" id="IPR038506">
    <property type="entry name" value="GLE1-like_sf"/>
</dbReference>
<proteinExistence type="inferred from homology"/>
<feature type="compositionally biased region" description="Low complexity" evidence="12">
    <location>
        <begin position="139"/>
        <end position="159"/>
    </location>
</feature>
<dbReference type="Pfam" id="PF07817">
    <property type="entry name" value="GLE1"/>
    <property type="match status" value="1"/>
</dbReference>
<feature type="compositionally biased region" description="Basic and acidic residues" evidence="12">
    <location>
        <begin position="36"/>
        <end position="48"/>
    </location>
</feature>
<evidence type="ECO:0000256" key="4">
    <source>
        <dbReference type="ARBA" id="ARBA00022816"/>
    </source>
</evidence>
<comment type="subcellular location">
    <subcellularLocation>
        <location evidence="1">Nucleus</location>
        <location evidence="1">Nuclear pore complex</location>
    </subcellularLocation>
</comment>
<evidence type="ECO:0000256" key="11">
    <source>
        <dbReference type="SAM" id="Coils"/>
    </source>
</evidence>
<keyword evidence="8" id="KW-0539">Nucleus</keyword>
<evidence type="ECO:0000256" key="8">
    <source>
        <dbReference type="ARBA" id="ARBA00023242"/>
    </source>
</evidence>
<evidence type="ECO:0000256" key="12">
    <source>
        <dbReference type="SAM" id="MobiDB-lite"/>
    </source>
</evidence>